<evidence type="ECO:0000256" key="1">
    <source>
        <dbReference type="SAM" id="MobiDB-lite"/>
    </source>
</evidence>
<accession>A0AA40EBY3</accession>
<dbReference type="EMBL" id="JAUKTV010000007">
    <property type="protein sequence ID" value="KAK0735859.1"/>
    <property type="molecule type" value="Genomic_DNA"/>
</dbReference>
<comment type="caution">
    <text evidence="2">The sequence shown here is derived from an EMBL/GenBank/DDBJ whole genome shotgun (WGS) entry which is preliminary data.</text>
</comment>
<proteinExistence type="predicted"/>
<organism evidence="2 3">
    <name type="scientific">Apiosordaria backusii</name>
    <dbReference type="NCBI Taxonomy" id="314023"/>
    <lineage>
        <taxon>Eukaryota</taxon>
        <taxon>Fungi</taxon>
        <taxon>Dikarya</taxon>
        <taxon>Ascomycota</taxon>
        <taxon>Pezizomycotina</taxon>
        <taxon>Sordariomycetes</taxon>
        <taxon>Sordariomycetidae</taxon>
        <taxon>Sordariales</taxon>
        <taxon>Lasiosphaeriaceae</taxon>
        <taxon>Apiosordaria</taxon>
    </lineage>
</organism>
<sequence>MRACPREANRAETLGSPGYVLLARIQLSGTGRLLAVSLPSGIHPLGKLLPTRHLCANQTNGSGLDLKTDFAMGSRHSRWVERGSSSAFGRLCGIVSATSVQDQRRPTASSDIMFPQPATPTPCDAQESRSIEMTALASPMDELEIGCNRGSGPGCGLSVSFSDIGSATFAPIPSAGSEFHQFMIRGYPGCDKREQKRPQKQRQPPWVCRGVTIPYRSWPTLTPNDLCGISGSGVLLGIAAGVELHVKDEVIVYTLLLFPDQTKSGSVGRVVTGVYLWAGRTPLRISGFMACASVPLPTHRGPRGRPPRRLHQFLDTSKRSLCEVVFWSCLNRWRSLLKPLDRAPPGEPNVEHDWVWLERNRLCWGQRKKRNKRLHESLGLSAPCSQPAGLPFVQHDRSTPPLSATCPDLTGLGGSLFRCGVTTCSMLGSVASADVGSCRLWVDEKVRLWAVASAGYQVGKGTITNITVGSFQGLVYFLKALAVKGGRDFFHLEQDFQTGFETIKKKLPT</sequence>
<protein>
    <submittedName>
        <fullName evidence="2">Uncharacterized protein</fullName>
    </submittedName>
</protein>
<dbReference type="Proteomes" id="UP001172159">
    <property type="component" value="Unassembled WGS sequence"/>
</dbReference>
<feature type="region of interest" description="Disordered" evidence="1">
    <location>
        <begin position="104"/>
        <end position="127"/>
    </location>
</feature>
<dbReference type="AlphaFoldDB" id="A0AA40EBY3"/>
<reference evidence="2" key="1">
    <citation type="submission" date="2023-06" db="EMBL/GenBank/DDBJ databases">
        <title>Genome-scale phylogeny and comparative genomics of the fungal order Sordariales.</title>
        <authorList>
            <consortium name="Lawrence Berkeley National Laboratory"/>
            <person name="Hensen N."/>
            <person name="Bonometti L."/>
            <person name="Westerberg I."/>
            <person name="Brannstrom I.O."/>
            <person name="Guillou S."/>
            <person name="Cros-Aarteil S."/>
            <person name="Calhoun S."/>
            <person name="Haridas S."/>
            <person name="Kuo A."/>
            <person name="Mondo S."/>
            <person name="Pangilinan J."/>
            <person name="Riley R."/>
            <person name="Labutti K."/>
            <person name="Andreopoulos B."/>
            <person name="Lipzen A."/>
            <person name="Chen C."/>
            <person name="Yanf M."/>
            <person name="Daum C."/>
            <person name="Ng V."/>
            <person name="Clum A."/>
            <person name="Steindorff A."/>
            <person name="Ohm R."/>
            <person name="Martin F."/>
            <person name="Silar P."/>
            <person name="Natvig D."/>
            <person name="Lalanne C."/>
            <person name="Gautier V."/>
            <person name="Ament-Velasquez S.L."/>
            <person name="Kruys A."/>
            <person name="Hutchinson M.I."/>
            <person name="Powell A.J."/>
            <person name="Barry K."/>
            <person name="Miller A.N."/>
            <person name="Grigoriev I.V."/>
            <person name="Debuchy R."/>
            <person name="Gladieux P."/>
            <person name="Thoren M.H."/>
            <person name="Johannesson H."/>
        </authorList>
    </citation>
    <scope>NUCLEOTIDE SEQUENCE</scope>
    <source>
        <strain evidence="2">CBS 540.89</strain>
    </source>
</reference>
<name>A0AA40EBY3_9PEZI</name>
<keyword evidence="3" id="KW-1185">Reference proteome</keyword>
<gene>
    <name evidence="2" type="ORF">B0T21DRAFT_349300</name>
</gene>
<evidence type="ECO:0000313" key="3">
    <source>
        <dbReference type="Proteomes" id="UP001172159"/>
    </source>
</evidence>
<evidence type="ECO:0000313" key="2">
    <source>
        <dbReference type="EMBL" id="KAK0735859.1"/>
    </source>
</evidence>